<evidence type="ECO:0000256" key="1">
    <source>
        <dbReference type="ARBA" id="ARBA00023157"/>
    </source>
</evidence>
<evidence type="ECO:0000313" key="8">
    <source>
        <dbReference type="RefSeq" id="XP_012937483.1"/>
    </source>
</evidence>
<dbReference type="Gene3D" id="4.10.410.10">
    <property type="entry name" value="Pancreatic trypsin inhibitor Kunitz domain"/>
    <property type="match status" value="1"/>
</dbReference>
<feature type="region of interest" description="Disordered" evidence="3">
    <location>
        <begin position="127"/>
        <end position="179"/>
    </location>
</feature>
<dbReference type="Pfam" id="PF00014">
    <property type="entry name" value="Kunitz_BPTI"/>
    <property type="match status" value="1"/>
</dbReference>
<feature type="compositionally biased region" description="Acidic residues" evidence="3">
    <location>
        <begin position="159"/>
        <end position="170"/>
    </location>
</feature>
<dbReference type="SUPFAM" id="SSF57535">
    <property type="entry name" value="Complement control module/SCR domain"/>
    <property type="match status" value="1"/>
</dbReference>
<evidence type="ECO:0000256" key="2">
    <source>
        <dbReference type="PROSITE-ProRule" id="PRU00302"/>
    </source>
</evidence>
<dbReference type="Pfam" id="PF00084">
    <property type="entry name" value="Sushi"/>
    <property type="match status" value="1"/>
</dbReference>
<comment type="caution">
    <text evidence="2">Lacks conserved residue(s) required for the propagation of feature annotation.</text>
</comment>
<sequence>MGGPMSVLCAFLCVYLFAHLPCGARSIPEKDMPLDSGDVIMREDAEEVFYNVNIEKYDDLGIRCPEPEPPENGAIKGEGTRVGSVVYVVCKEGFVLHGPTVMACVPFGEGAQWDPSVSRQCVEGRHEFEETNEVSAEDSESEEIPPEPESLEEVRGRETEEEDGVGEEEDARPPPYLSPRLHKSRLAFKQHNNLPEHVPEEERADLESNMLSEELSQTPRGCFLTPDPGPCRALFRRYFFDKTTMECHPFIYGGCQGNENRFATMEECNSECLRGE</sequence>
<feature type="domain" description="BPTI/Kunitz inhibitor" evidence="5">
    <location>
        <begin position="222"/>
        <end position="272"/>
    </location>
</feature>
<evidence type="ECO:0000259" key="5">
    <source>
        <dbReference type="PROSITE" id="PS50279"/>
    </source>
</evidence>
<dbReference type="SMART" id="SM00131">
    <property type="entry name" value="KU"/>
    <property type="match status" value="1"/>
</dbReference>
<organism evidence="7 8">
    <name type="scientific">Aplysia californica</name>
    <name type="common">California sea hare</name>
    <dbReference type="NCBI Taxonomy" id="6500"/>
    <lineage>
        <taxon>Eukaryota</taxon>
        <taxon>Metazoa</taxon>
        <taxon>Spiralia</taxon>
        <taxon>Lophotrochozoa</taxon>
        <taxon>Mollusca</taxon>
        <taxon>Gastropoda</taxon>
        <taxon>Heterobranchia</taxon>
        <taxon>Euthyneura</taxon>
        <taxon>Tectipleura</taxon>
        <taxon>Aplysiida</taxon>
        <taxon>Aplysioidea</taxon>
        <taxon>Aplysiidae</taxon>
        <taxon>Aplysia</taxon>
    </lineage>
</organism>
<dbReference type="GeneID" id="101847036"/>
<dbReference type="InterPro" id="IPR020901">
    <property type="entry name" value="Prtase_inh_Kunz-CS"/>
</dbReference>
<dbReference type="PROSITE" id="PS50923">
    <property type="entry name" value="SUSHI"/>
    <property type="match status" value="1"/>
</dbReference>
<dbReference type="InterPro" id="IPR000436">
    <property type="entry name" value="Sushi_SCR_CCP_dom"/>
</dbReference>
<dbReference type="PROSITE" id="PS50279">
    <property type="entry name" value="BPTI_KUNITZ_2"/>
    <property type="match status" value="1"/>
</dbReference>
<feature type="signal peptide" evidence="4">
    <location>
        <begin position="1"/>
        <end position="24"/>
    </location>
</feature>
<dbReference type="CDD" id="cd00109">
    <property type="entry name" value="Kunitz-type"/>
    <property type="match status" value="1"/>
</dbReference>
<reference evidence="8" key="1">
    <citation type="submission" date="2025-08" db="UniProtKB">
        <authorList>
            <consortium name="RefSeq"/>
        </authorList>
    </citation>
    <scope>IDENTIFICATION</scope>
</reference>
<dbReference type="SUPFAM" id="SSF57362">
    <property type="entry name" value="BPTI-like"/>
    <property type="match status" value="1"/>
</dbReference>
<dbReference type="Proteomes" id="UP000694888">
    <property type="component" value="Unplaced"/>
</dbReference>
<dbReference type="PROSITE" id="PS00280">
    <property type="entry name" value="BPTI_KUNITZ_1"/>
    <property type="match status" value="1"/>
</dbReference>
<feature type="compositionally biased region" description="Acidic residues" evidence="3">
    <location>
        <begin position="130"/>
        <end position="151"/>
    </location>
</feature>
<proteinExistence type="predicted"/>
<dbReference type="CDD" id="cd00033">
    <property type="entry name" value="CCP"/>
    <property type="match status" value="1"/>
</dbReference>
<dbReference type="RefSeq" id="XP_012937483.1">
    <property type="nucleotide sequence ID" value="XM_013082029.2"/>
</dbReference>
<dbReference type="PANTHER" id="PTHR10083">
    <property type="entry name" value="KUNITZ-TYPE PROTEASE INHIBITOR-RELATED"/>
    <property type="match status" value="1"/>
</dbReference>
<evidence type="ECO:0000259" key="6">
    <source>
        <dbReference type="PROSITE" id="PS50923"/>
    </source>
</evidence>
<evidence type="ECO:0000256" key="4">
    <source>
        <dbReference type="SAM" id="SignalP"/>
    </source>
</evidence>
<dbReference type="InterPro" id="IPR036880">
    <property type="entry name" value="Kunitz_BPTI_sf"/>
</dbReference>
<dbReference type="Gene3D" id="2.10.70.10">
    <property type="entry name" value="Complement Module, domain 1"/>
    <property type="match status" value="1"/>
</dbReference>
<keyword evidence="2" id="KW-0768">Sushi</keyword>
<keyword evidence="7" id="KW-1185">Reference proteome</keyword>
<name>A0ABM0ZZ32_APLCA</name>
<evidence type="ECO:0000313" key="7">
    <source>
        <dbReference type="Proteomes" id="UP000694888"/>
    </source>
</evidence>
<accession>A0ABM0ZZ32</accession>
<dbReference type="SMART" id="SM00032">
    <property type="entry name" value="CCP"/>
    <property type="match status" value="1"/>
</dbReference>
<dbReference type="PRINTS" id="PR00759">
    <property type="entry name" value="BASICPTASE"/>
</dbReference>
<dbReference type="PANTHER" id="PTHR10083:SF374">
    <property type="entry name" value="BPTI_KUNITZ INHIBITOR DOMAIN-CONTAINING PROTEIN"/>
    <property type="match status" value="1"/>
</dbReference>
<dbReference type="InterPro" id="IPR050098">
    <property type="entry name" value="TFPI/VKTCI-like"/>
</dbReference>
<dbReference type="InterPro" id="IPR035976">
    <property type="entry name" value="Sushi/SCR/CCP_sf"/>
</dbReference>
<gene>
    <name evidence="8" type="primary">LOC101847036</name>
</gene>
<dbReference type="InterPro" id="IPR002223">
    <property type="entry name" value="Kunitz_BPTI"/>
</dbReference>
<protein>
    <submittedName>
        <fullName evidence="8">Amyloid-beta A4 protein</fullName>
    </submittedName>
</protein>
<feature type="chain" id="PRO_5045782182" evidence="4">
    <location>
        <begin position="25"/>
        <end position="276"/>
    </location>
</feature>
<keyword evidence="4" id="KW-0732">Signal</keyword>
<feature type="domain" description="Sushi" evidence="6">
    <location>
        <begin position="62"/>
        <end position="123"/>
    </location>
</feature>
<evidence type="ECO:0000256" key="3">
    <source>
        <dbReference type="SAM" id="MobiDB-lite"/>
    </source>
</evidence>
<keyword evidence="1" id="KW-1015">Disulfide bond</keyword>